<evidence type="ECO:0000313" key="7">
    <source>
        <dbReference type="Proteomes" id="UP000663873"/>
    </source>
</evidence>
<organism evidence="3 6">
    <name type="scientific">Rotaria socialis</name>
    <dbReference type="NCBI Taxonomy" id="392032"/>
    <lineage>
        <taxon>Eukaryota</taxon>
        <taxon>Metazoa</taxon>
        <taxon>Spiralia</taxon>
        <taxon>Gnathifera</taxon>
        <taxon>Rotifera</taxon>
        <taxon>Eurotatoria</taxon>
        <taxon>Bdelloidea</taxon>
        <taxon>Philodinida</taxon>
        <taxon>Philodinidae</taxon>
        <taxon>Rotaria</taxon>
    </lineage>
</organism>
<name>A0A820T5S3_9BILA</name>
<dbReference type="Proteomes" id="UP000663873">
    <property type="component" value="Unassembled WGS sequence"/>
</dbReference>
<evidence type="ECO:0000313" key="3">
    <source>
        <dbReference type="EMBL" id="CAF4466806.1"/>
    </source>
</evidence>
<reference evidence="3" key="1">
    <citation type="submission" date="2021-02" db="EMBL/GenBank/DDBJ databases">
        <authorList>
            <person name="Nowell W R."/>
        </authorList>
    </citation>
    <scope>NUCLEOTIDE SEQUENCE</scope>
</reference>
<dbReference type="Proteomes" id="UP000663862">
    <property type="component" value="Unassembled WGS sequence"/>
</dbReference>
<dbReference type="Proteomes" id="UP000663848">
    <property type="component" value="Unassembled WGS sequence"/>
</dbReference>
<dbReference type="EMBL" id="CAJOBP010004756">
    <property type="protein sequence ID" value="CAF4450032.1"/>
    <property type="molecule type" value="Genomic_DNA"/>
</dbReference>
<evidence type="ECO:0000313" key="2">
    <source>
        <dbReference type="EMBL" id="CAF4450032.1"/>
    </source>
</evidence>
<keyword evidence="1" id="KW-0175">Coiled coil</keyword>
<dbReference type="EMBL" id="CAJOBQ010003022">
    <property type="protein sequence ID" value="CAF4590065.1"/>
    <property type="molecule type" value="Genomic_DNA"/>
</dbReference>
<protein>
    <submittedName>
        <fullName evidence="3">Uncharacterized protein</fullName>
    </submittedName>
</protein>
<dbReference type="EMBL" id="CAJOBR010002553">
    <property type="protein sequence ID" value="CAF4689461.1"/>
    <property type="molecule type" value="Genomic_DNA"/>
</dbReference>
<evidence type="ECO:0000313" key="5">
    <source>
        <dbReference type="EMBL" id="CAF4689461.1"/>
    </source>
</evidence>
<comment type="caution">
    <text evidence="3">The sequence shown here is derived from an EMBL/GenBank/DDBJ whole genome shotgun (WGS) entry which is preliminary data.</text>
</comment>
<sequence length="220" mass="25219">MEAVFRSKIRPDLSGKFLPSSSAFRQELIGNHRKKCENFPTGILLPQNQWNYPEPAVSRPDCSTWVRTLPSLSDIYITAINSLGSANTTLRQDIDALEKNADEMRGNNQDLKVKVLELETANLRLCVDNENLKIQLDALEVCNNQLRIDRDNIQEQLKKQTEKFEEFQKRIEKLDEENNGLKGKISSIESNLVKFMLSNRNVEKSQDQYLGNYLLAKNSS</sequence>
<evidence type="ECO:0000313" key="6">
    <source>
        <dbReference type="Proteomes" id="UP000663851"/>
    </source>
</evidence>
<feature type="coiled-coil region" evidence="1">
    <location>
        <begin position="80"/>
        <end position="191"/>
    </location>
</feature>
<evidence type="ECO:0000256" key="1">
    <source>
        <dbReference type="SAM" id="Coils"/>
    </source>
</evidence>
<dbReference type="EMBL" id="CAJOBO010002758">
    <property type="protein sequence ID" value="CAF4466806.1"/>
    <property type="molecule type" value="Genomic_DNA"/>
</dbReference>
<gene>
    <name evidence="3" type="ORF">HFQ381_LOCUS25114</name>
    <name evidence="5" type="ORF">QYT958_LOCUS17111</name>
    <name evidence="4" type="ORF">TSG867_LOCUS27145</name>
    <name evidence="2" type="ORF">UJA718_LOCUS22723</name>
</gene>
<proteinExistence type="predicted"/>
<accession>A0A820T5S3</accession>
<dbReference type="Proteomes" id="UP000663851">
    <property type="component" value="Unassembled WGS sequence"/>
</dbReference>
<dbReference type="AlphaFoldDB" id="A0A820T5S3"/>
<evidence type="ECO:0000313" key="4">
    <source>
        <dbReference type="EMBL" id="CAF4590065.1"/>
    </source>
</evidence>
<dbReference type="Gene3D" id="1.10.287.1490">
    <property type="match status" value="1"/>
</dbReference>
<keyword evidence="7" id="KW-1185">Reference proteome</keyword>